<organism evidence="2 3">
    <name type="scientific">Nibribacter ruber</name>
    <dbReference type="NCBI Taxonomy" id="2698458"/>
    <lineage>
        <taxon>Bacteria</taxon>
        <taxon>Pseudomonadati</taxon>
        <taxon>Bacteroidota</taxon>
        <taxon>Cytophagia</taxon>
        <taxon>Cytophagales</taxon>
        <taxon>Hymenobacteraceae</taxon>
        <taxon>Nibribacter</taxon>
    </lineage>
</organism>
<name>A0A6P1NWG0_9BACT</name>
<protein>
    <submittedName>
        <fullName evidence="2">Uncharacterized protein</fullName>
    </submittedName>
</protein>
<keyword evidence="3" id="KW-1185">Reference proteome</keyword>
<evidence type="ECO:0000313" key="3">
    <source>
        <dbReference type="Proteomes" id="UP000464214"/>
    </source>
</evidence>
<feature type="region of interest" description="Disordered" evidence="1">
    <location>
        <begin position="183"/>
        <end position="218"/>
    </location>
</feature>
<dbReference type="EMBL" id="CP047897">
    <property type="protein sequence ID" value="QHL85961.1"/>
    <property type="molecule type" value="Genomic_DNA"/>
</dbReference>
<sequence length="319" mass="35913">MENQYLDSLRALAFTLHIRPKNRADQAVAVGSLADMLLLLQDSYIQYLTITNNKRKGLITTQVTKPEITSDLMMVDVNFQGFKASIAPDYLGTKAKRGSSMDFPLPVLKESFRNFVHQILTVDYSSPSEVNQLAEDFTTEERKRIFGPLFKTLAKAEGYEILVSALESEKAMNLTRIPQSAVQTLTPSKEKPKVIRPKKERKPIVVPPLPSETDEPAETSAQEPLDVYAHALFTKITVAGEPPIVLKRPLEVKVMLEDGLYLLSYEDLELEASGASQEEAEKAFHFAFYSLYEHTGLEYDENLTDGARQRKKEILSLIK</sequence>
<accession>A0A6P1NWG0</accession>
<dbReference type="Proteomes" id="UP000464214">
    <property type="component" value="Chromosome"/>
</dbReference>
<proteinExistence type="predicted"/>
<evidence type="ECO:0000313" key="2">
    <source>
        <dbReference type="EMBL" id="QHL85961.1"/>
    </source>
</evidence>
<dbReference type="AlphaFoldDB" id="A0A6P1NWG0"/>
<dbReference type="RefSeq" id="WP_160687901.1">
    <property type="nucleotide sequence ID" value="NZ_CP047897.1"/>
</dbReference>
<reference evidence="2 3" key="1">
    <citation type="submission" date="2020-01" db="EMBL/GenBank/DDBJ databases">
        <authorList>
            <person name="Kim M."/>
        </authorList>
    </citation>
    <scope>NUCLEOTIDE SEQUENCE [LARGE SCALE GENOMIC DNA]</scope>
    <source>
        <strain evidence="2 3">BT10</strain>
    </source>
</reference>
<gene>
    <name evidence="2" type="ORF">GU926_00280</name>
</gene>
<dbReference type="KEGG" id="nib:GU926_00280"/>
<evidence type="ECO:0000256" key="1">
    <source>
        <dbReference type="SAM" id="MobiDB-lite"/>
    </source>
</evidence>